<organism evidence="1 2">
    <name type="scientific">Persea americana</name>
    <name type="common">Avocado</name>
    <dbReference type="NCBI Taxonomy" id="3435"/>
    <lineage>
        <taxon>Eukaryota</taxon>
        <taxon>Viridiplantae</taxon>
        <taxon>Streptophyta</taxon>
        <taxon>Embryophyta</taxon>
        <taxon>Tracheophyta</taxon>
        <taxon>Spermatophyta</taxon>
        <taxon>Magnoliopsida</taxon>
        <taxon>Magnoliidae</taxon>
        <taxon>Laurales</taxon>
        <taxon>Lauraceae</taxon>
        <taxon>Persea</taxon>
    </lineage>
</organism>
<evidence type="ECO:0000313" key="2">
    <source>
        <dbReference type="Proteomes" id="UP001234297"/>
    </source>
</evidence>
<proteinExistence type="predicted"/>
<gene>
    <name evidence="1" type="ORF">MRB53_020096</name>
</gene>
<reference evidence="1 2" key="1">
    <citation type="journal article" date="2022" name="Hortic Res">
        <title>A haplotype resolved chromosomal level avocado genome allows analysis of novel avocado genes.</title>
        <authorList>
            <person name="Nath O."/>
            <person name="Fletcher S.J."/>
            <person name="Hayward A."/>
            <person name="Shaw L.M."/>
            <person name="Masouleh A.K."/>
            <person name="Furtado A."/>
            <person name="Henry R.J."/>
            <person name="Mitter N."/>
        </authorList>
    </citation>
    <scope>NUCLEOTIDE SEQUENCE [LARGE SCALE GENOMIC DNA]</scope>
    <source>
        <strain evidence="2">cv. Hass</strain>
    </source>
</reference>
<evidence type="ECO:0000313" key="1">
    <source>
        <dbReference type="EMBL" id="KAJ8626789.1"/>
    </source>
</evidence>
<dbReference type="Proteomes" id="UP001234297">
    <property type="component" value="Chromosome 6"/>
</dbReference>
<name>A0ACC2L173_PERAE</name>
<dbReference type="EMBL" id="CM056814">
    <property type="protein sequence ID" value="KAJ8626789.1"/>
    <property type="molecule type" value="Genomic_DNA"/>
</dbReference>
<keyword evidence="2" id="KW-1185">Reference proteome</keyword>
<sequence>MELRWEHRELGSALTNAVVSNAIGCRDWAVPVVVGLSLSFCHQQRWAFSLMSLPEPDTSNLDLSMNNMSDEGERTCPLCMEEMDMTDQQLKPCKCGYEICVWCWHHIMDMAEKDDTEGRCPACRTPYDKERIVGMTVNTERLAELNSEKKLKSQKAKSKASEGRKHLSTVRVIQRNLVYIVGIPANLADEETLQRKEFFGQYGKILKVSITRAAGATQHSSSNSCSVYITYSRNEEAIRCIQVVNGYVLDGKPLRACFGTTKYCHSWLRNMPCGNPDCLYLHDAGTQEDTFTKDEAISTCASRLQQSPGSALNNFHQRSGSVLPPPLDNFCGNNTTQNKTLVKPVIHNPAVYSKNSVLNGSTGKSGGLPAAASWALRATPNNRPSAINAAVIKGTEKNKPSLTSSLTPAYPEVQIPTQTCSTDQHIEHMVASGNHLPLLSARLDTHSTSELCKKDCQSNLKGAHVQGSQDPTSVLKNDIRESPGFSNSREMMRGTTVPLPCSLDLDGIRQQVPDSKLDMDVPRHPRVVDTTQCSFSGPHSVAEGTSSEFGCLDAERSSLISSCHPNVSGRHLDHPVTSFQDGLIPRLGALNFAPVPGFDLTSSGPSSDERSNLGSEMGIKISPATNLDAKSASVSLKEEEESHYSSGHRVKNMDYEFQSLMSEKNGSALEEPNAERENSLITDILSLHIGLDDPSASPHDIARLLLRDDDKSTGYSKLFNPMKSSSNESRFSFARTEDSEQRIDNSSYTFVTPKNSALHEIVENNVPHVSSNGISVHVSKNSQILDCHHQLSVSEPSALLSGIDTTPRPRSPIQRKAPPVPPPGFNTQHSVDRDQYSLLPSPGSTAQYQFLGSSAGLNSTQQITGNNSYTDVEFIDPAIMAVRGKLPLSMTNVISSNYSPNLMGLSELEQRIQLLMSRSSNLSHSPMMSLDQNKYNHLLQDMALQEVMRNPNGSWGAWNMAGSSMSESGLLARRGQSSLAEITNNGRVGYLNSQYGFLRPFPSHEDTKFQASNSVVFLQVLVNTCHFQSGFICFARLKAVVLLYQLYMAKRNEAAYMHGTAVWWFFLVLEIRVLILYLPNIRD</sequence>
<comment type="caution">
    <text evidence="1">The sequence shown here is derived from an EMBL/GenBank/DDBJ whole genome shotgun (WGS) entry which is preliminary data.</text>
</comment>
<accession>A0ACC2L173</accession>
<protein>
    <submittedName>
        <fullName evidence="1">Uncharacterized protein</fullName>
    </submittedName>
</protein>